<dbReference type="GO" id="GO:0006355">
    <property type="term" value="P:regulation of DNA-templated transcription"/>
    <property type="evidence" value="ECO:0007669"/>
    <property type="project" value="InterPro"/>
</dbReference>
<dbReference type="Pfam" id="PF00196">
    <property type="entry name" value="GerE"/>
    <property type="match status" value="1"/>
</dbReference>
<keyword evidence="2" id="KW-0238">DNA-binding</keyword>
<dbReference type="RefSeq" id="WP_166230804.1">
    <property type="nucleotide sequence ID" value="NZ_CP049865.1"/>
</dbReference>
<organism evidence="6 7">
    <name type="scientific">Propioniciclava coleopterorum</name>
    <dbReference type="NCBI Taxonomy" id="2714937"/>
    <lineage>
        <taxon>Bacteria</taxon>
        <taxon>Bacillati</taxon>
        <taxon>Actinomycetota</taxon>
        <taxon>Actinomycetes</taxon>
        <taxon>Propionibacteriales</taxon>
        <taxon>Propionibacteriaceae</taxon>
        <taxon>Propioniciclava</taxon>
    </lineage>
</organism>
<dbReference type="CDD" id="cd17535">
    <property type="entry name" value="REC_NarL-like"/>
    <property type="match status" value="1"/>
</dbReference>
<feature type="modified residue" description="4-aspartylphosphate" evidence="3">
    <location>
        <position position="56"/>
    </location>
</feature>
<dbReference type="GO" id="GO:0000160">
    <property type="term" value="P:phosphorelay signal transduction system"/>
    <property type="evidence" value="ECO:0007669"/>
    <property type="project" value="InterPro"/>
</dbReference>
<dbReference type="Pfam" id="PF00072">
    <property type="entry name" value="Response_reg"/>
    <property type="match status" value="1"/>
</dbReference>
<evidence type="ECO:0000259" key="4">
    <source>
        <dbReference type="PROSITE" id="PS50043"/>
    </source>
</evidence>
<dbReference type="GO" id="GO:0003677">
    <property type="term" value="F:DNA binding"/>
    <property type="evidence" value="ECO:0007669"/>
    <property type="project" value="UniProtKB-KW"/>
</dbReference>
<dbReference type="InterPro" id="IPR016032">
    <property type="entry name" value="Sig_transdc_resp-reg_C-effctor"/>
</dbReference>
<dbReference type="SMART" id="SM00421">
    <property type="entry name" value="HTH_LUXR"/>
    <property type="match status" value="1"/>
</dbReference>
<keyword evidence="1 3" id="KW-0597">Phosphoprotein</keyword>
<dbReference type="SUPFAM" id="SSF52172">
    <property type="entry name" value="CheY-like"/>
    <property type="match status" value="1"/>
</dbReference>
<evidence type="ECO:0000259" key="5">
    <source>
        <dbReference type="PROSITE" id="PS50110"/>
    </source>
</evidence>
<keyword evidence="7" id="KW-1185">Reference proteome</keyword>
<feature type="domain" description="HTH luxR-type" evidence="4">
    <location>
        <begin position="141"/>
        <end position="206"/>
    </location>
</feature>
<dbReference type="KEGG" id="prv:G7070_00235"/>
<protein>
    <submittedName>
        <fullName evidence="6">Response regulator transcription factor</fullName>
    </submittedName>
</protein>
<reference evidence="6 7" key="1">
    <citation type="submission" date="2020-03" db="EMBL/GenBank/DDBJ databases">
        <title>Propioniciclava sp. nov., isolated from Hydrophilus acuminatus.</title>
        <authorList>
            <person name="Hyun D.-W."/>
            <person name="Bae J.-W."/>
        </authorList>
    </citation>
    <scope>NUCLEOTIDE SEQUENCE [LARGE SCALE GENOMIC DNA]</scope>
    <source>
        <strain evidence="6 7">HDW11</strain>
    </source>
</reference>
<dbReference type="PROSITE" id="PS50043">
    <property type="entry name" value="HTH_LUXR_2"/>
    <property type="match status" value="1"/>
</dbReference>
<feature type="domain" description="Response regulatory" evidence="5">
    <location>
        <begin position="5"/>
        <end position="120"/>
    </location>
</feature>
<dbReference type="SMART" id="SM00448">
    <property type="entry name" value="REC"/>
    <property type="match status" value="1"/>
</dbReference>
<evidence type="ECO:0000313" key="7">
    <source>
        <dbReference type="Proteomes" id="UP000501058"/>
    </source>
</evidence>
<evidence type="ECO:0000256" key="1">
    <source>
        <dbReference type="ARBA" id="ARBA00022553"/>
    </source>
</evidence>
<evidence type="ECO:0000256" key="2">
    <source>
        <dbReference type="ARBA" id="ARBA00023125"/>
    </source>
</evidence>
<dbReference type="PRINTS" id="PR00038">
    <property type="entry name" value="HTHLUXR"/>
</dbReference>
<dbReference type="InterPro" id="IPR058245">
    <property type="entry name" value="NreC/VraR/RcsB-like_REC"/>
</dbReference>
<dbReference type="Proteomes" id="UP000501058">
    <property type="component" value="Chromosome"/>
</dbReference>
<dbReference type="CDD" id="cd06170">
    <property type="entry name" value="LuxR_C_like"/>
    <property type="match status" value="1"/>
</dbReference>
<gene>
    <name evidence="6" type="ORF">G7070_00235</name>
</gene>
<dbReference type="AlphaFoldDB" id="A0A6G7Y2J2"/>
<dbReference type="SUPFAM" id="SSF46894">
    <property type="entry name" value="C-terminal effector domain of the bipartite response regulators"/>
    <property type="match status" value="1"/>
</dbReference>
<dbReference type="PROSITE" id="PS50110">
    <property type="entry name" value="RESPONSE_REGULATORY"/>
    <property type="match status" value="1"/>
</dbReference>
<dbReference type="InterPro" id="IPR011006">
    <property type="entry name" value="CheY-like_superfamily"/>
</dbReference>
<dbReference type="Gene3D" id="3.40.50.2300">
    <property type="match status" value="1"/>
</dbReference>
<dbReference type="PANTHER" id="PTHR43214">
    <property type="entry name" value="TWO-COMPONENT RESPONSE REGULATOR"/>
    <property type="match status" value="1"/>
</dbReference>
<name>A0A6G7Y2J2_9ACTN</name>
<dbReference type="InterPro" id="IPR001789">
    <property type="entry name" value="Sig_transdc_resp-reg_receiver"/>
</dbReference>
<evidence type="ECO:0000256" key="3">
    <source>
        <dbReference type="PROSITE-ProRule" id="PRU00169"/>
    </source>
</evidence>
<dbReference type="InterPro" id="IPR000792">
    <property type="entry name" value="Tscrpt_reg_LuxR_C"/>
</dbReference>
<accession>A0A6G7Y2J2</accession>
<dbReference type="InterPro" id="IPR039420">
    <property type="entry name" value="WalR-like"/>
</dbReference>
<proteinExistence type="predicted"/>
<dbReference type="EMBL" id="CP049865">
    <property type="protein sequence ID" value="QIK70993.1"/>
    <property type="molecule type" value="Genomic_DNA"/>
</dbReference>
<sequence>MKRFSVLIADDHPLYREGLAGLLAATDDLVVVAQAADGAEAVSLAGDLLPDVAVLDVAMPRLDGIEAARRISAASPRTRILMLTMLADASVVAAVRAGAHGYALKSSTPEATMAAIRSVALGNVVFSAELGARLAEGLATPGATLPGLTPRERDVLTLIARGWDNPRISARLGIADKTVRNTVSAILLKLQVTDRVAAGEKARAAGLG</sequence>
<evidence type="ECO:0000313" key="6">
    <source>
        <dbReference type="EMBL" id="QIK70993.1"/>
    </source>
</evidence>